<reference evidence="1" key="1">
    <citation type="submission" date="2023-06" db="EMBL/GenBank/DDBJ databases">
        <authorList>
            <consortium name="Lawrence Berkeley National Laboratory"/>
            <person name="Ahrendt S."/>
            <person name="Sahu N."/>
            <person name="Indic B."/>
            <person name="Wong-Bajracharya J."/>
            <person name="Merenyi Z."/>
            <person name="Ke H.-M."/>
            <person name="Monk M."/>
            <person name="Kocsube S."/>
            <person name="Drula E."/>
            <person name="Lipzen A."/>
            <person name="Balint B."/>
            <person name="Henrissat B."/>
            <person name="Andreopoulos B."/>
            <person name="Martin F.M."/>
            <person name="Harder C.B."/>
            <person name="Rigling D."/>
            <person name="Ford K.L."/>
            <person name="Foster G.D."/>
            <person name="Pangilinan J."/>
            <person name="Papanicolaou A."/>
            <person name="Barry K."/>
            <person name="LaButti K."/>
            <person name="Viragh M."/>
            <person name="Koriabine M."/>
            <person name="Yan M."/>
            <person name="Riley R."/>
            <person name="Champramary S."/>
            <person name="Plett K.L."/>
            <person name="Tsai I.J."/>
            <person name="Slot J."/>
            <person name="Sipos G."/>
            <person name="Plett J."/>
            <person name="Nagy L.G."/>
            <person name="Grigoriev I.V."/>
        </authorList>
    </citation>
    <scope>NUCLEOTIDE SEQUENCE</scope>
    <source>
        <strain evidence="1">FPL87.14</strain>
    </source>
</reference>
<comment type="caution">
    <text evidence="1">The sequence shown here is derived from an EMBL/GenBank/DDBJ whole genome shotgun (WGS) entry which is preliminary data.</text>
</comment>
<keyword evidence="2" id="KW-1185">Reference proteome</keyword>
<accession>A0AA39J391</accession>
<organism evidence="1 2">
    <name type="scientific">Armillaria borealis</name>
    <dbReference type="NCBI Taxonomy" id="47425"/>
    <lineage>
        <taxon>Eukaryota</taxon>
        <taxon>Fungi</taxon>
        <taxon>Dikarya</taxon>
        <taxon>Basidiomycota</taxon>
        <taxon>Agaricomycotina</taxon>
        <taxon>Agaricomycetes</taxon>
        <taxon>Agaricomycetidae</taxon>
        <taxon>Agaricales</taxon>
        <taxon>Marasmiineae</taxon>
        <taxon>Physalacriaceae</taxon>
        <taxon>Armillaria</taxon>
    </lineage>
</organism>
<dbReference type="AlphaFoldDB" id="A0AA39J391"/>
<name>A0AA39J391_9AGAR</name>
<protein>
    <submittedName>
        <fullName evidence="1">Uncharacterized protein</fullName>
    </submittedName>
</protein>
<evidence type="ECO:0000313" key="1">
    <source>
        <dbReference type="EMBL" id="KAK0434685.1"/>
    </source>
</evidence>
<sequence>MVNSSLHPNRQISSSVVLCVGVVGVGSSLKLRLWRRRCGLFPVGIDVDVDHYKLGLFDRRRWRNLIALDDYCSSIRPSSLAAKGKHFFIARKVAQRPTSTCIPIKLVNLERRETPELGVLVEGGALSARVVETYGKAHFDHPRGKIRFRIPKRIHPEASGAVHPERTQRRILHPLRFLFGSVHQWSKCQRHRYEGHHGKQNVLTLTFRHLKSTYSLTHGRIVFNDESQVWELCHGRNKDRSIDEVTFMAAATLEHINLTPVPKLLPKAAHSQANRRRHAR</sequence>
<dbReference type="EMBL" id="JAUEPT010000069">
    <property type="protein sequence ID" value="KAK0434685.1"/>
    <property type="molecule type" value="Genomic_DNA"/>
</dbReference>
<proteinExistence type="predicted"/>
<gene>
    <name evidence="1" type="ORF">EV421DRAFT_1740688</name>
</gene>
<evidence type="ECO:0000313" key="2">
    <source>
        <dbReference type="Proteomes" id="UP001175226"/>
    </source>
</evidence>
<dbReference type="Proteomes" id="UP001175226">
    <property type="component" value="Unassembled WGS sequence"/>
</dbReference>